<dbReference type="PRINTS" id="PR00344">
    <property type="entry name" value="BCTRLSENSOR"/>
</dbReference>
<dbReference type="PROSITE" id="PS50109">
    <property type="entry name" value="HIS_KIN"/>
    <property type="match status" value="1"/>
</dbReference>
<dbReference type="InterPro" id="IPR036890">
    <property type="entry name" value="HATPase_C_sf"/>
</dbReference>
<feature type="domain" description="Histidine kinase" evidence="5">
    <location>
        <begin position="1"/>
        <end position="67"/>
    </location>
</feature>
<gene>
    <name evidence="6" type="ORF">S12H4_24292</name>
</gene>
<protein>
    <recommendedName>
        <fullName evidence="2">histidine kinase</fullName>
        <ecNumber evidence="2">2.7.13.3</ecNumber>
    </recommendedName>
</protein>
<sequence length="131" mass="14212">IGIPANDIDRVFDRMYRIEQRLPQDPGGMGLGLSLCKGLVEAHGGRIWVKSEVRKGSTFFFTLPLDTKEGAVTVRRDKKPQRPYSLAGSHAHVEVNATQVFAKLGKAAPSGITMEGRLGRDEDAPIGLGGR</sequence>
<dbReference type="EMBL" id="BARW01013141">
    <property type="protein sequence ID" value="GAI76610.1"/>
    <property type="molecule type" value="Genomic_DNA"/>
</dbReference>
<evidence type="ECO:0000313" key="6">
    <source>
        <dbReference type="EMBL" id="GAI76610.1"/>
    </source>
</evidence>
<dbReference type="GO" id="GO:0009927">
    <property type="term" value="F:histidine phosphotransfer kinase activity"/>
    <property type="evidence" value="ECO:0007669"/>
    <property type="project" value="TreeGrafter"/>
</dbReference>
<dbReference type="GO" id="GO:0000155">
    <property type="term" value="F:phosphorelay sensor kinase activity"/>
    <property type="evidence" value="ECO:0007669"/>
    <property type="project" value="TreeGrafter"/>
</dbReference>
<evidence type="ECO:0000256" key="2">
    <source>
        <dbReference type="ARBA" id="ARBA00012438"/>
    </source>
</evidence>
<dbReference type="InterPro" id="IPR005467">
    <property type="entry name" value="His_kinase_dom"/>
</dbReference>
<dbReference type="Pfam" id="PF02518">
    <property type="entry name" value="HATPase_c"/>
    <property type="match status" value="1"/>
</dbReference>
<comment type="caution">
    <text evidence="6">The sequence shown here is derived from an EMBL/GenBank/DDBJ whole genome shotgun (WGS) entry which is preliminary data.</text>
</comment>
<dbReference type="PANTHER" id="PTHR43047:SF72">
    <property type="entry name" value="OSMOSENSING HISTIDINE PROTEIN KINASE SLN1"/>
    <property type="match status" value="1"/>
</dbReference>
<name>X1SMN1_9ZZZZ</name>
<proteinExistence type="predicted"/>
<accession>X1SMN1</accession>
<dbReference type="SUPFAM" id="SSF55874">
    <property type="entry name" value="ATPase domain of HSP90 chaperone/DNA topoisomerase II/histidine kinase"/>
    <property type="match status" value="1"/>
</dbReference>
<dbReference type="EC" id="2.7.13.3" evidence="2"/>
<dbReference type="Gene3D" id="3.30.565.10">
    <property type="entry name" value="Histidine kinase-like ATPase, C-terminal domain"/>
    <property type="match status" value="1"/>
</dbReference>
<dbReference type="GO" id="GO:0005886">
    <property type="term" value="C:plasma membrane"/>
    <property type="evidence" value="ECO:0007669"/>
    <property type="project" value="TreeGrafter"/>
</dbReference>
<evidence type="ECO:0000256" key="3">
    <source>
        <dbReference type="ARBA" id="ARBA00022679"/>
    </source>
</evidence>
<dbReference type="InterPro" id="IPR004358">
    <property type="entry name" value="Sig_transdc_His_kin-like_C"/>
</dbReference>
<evidence type="ECO:0000256" key="4">
    <source>
        <dbReference type="ARBA" id="ARBA00022777"/>
    </source>
</evidence>
<dbReference type="AlphaFoldDB" id="X1SMN1"/>
<evidence type="ECO:0000259" key="5">
    <source>
        <dbReference type="PROSITE" id="PS50109"/>
    </source>
</evidence>
<keyword evidence="4" id="KW-0418">Kinase</keyword>
<feature type="non-terminal residue" evidence="6">
    <location>
        <position position="1"/>
    </location>
</feature>
<dbReference type="PANTHER" id="PTHR43047">
    <property type="entry name" value="TWO-COMPONENT HISTIDINE PROTEIN KINASE"/>
    <property type="match status" value="1"/>
</dbReference>
<keyword evidence="3" id="KW-0808">Transferase</keyword>
<organism evidence="6">
    <name type="scientific">marine sediment metagenome</name>
    <dbReference type="NCBI Taxonomy" id="412755"/>
    <lineage>
        <taxon>unclassified sequences</taxon>
        <taxon>metagenomes</taxon>
        <taxon>ecological metagenomes</taxon>
    </lineage>
</organism>
<evidence type="ECO:0000256" key="1">
    <source>
        <dbReference type="ARBA" id="ARBA00000085"/>
    </source>
</evidence>
<comment type="catalytic activity">
    <reaction evidence="1">
        <text>ATP + protein L-histidine = ADP + protein N-phospho-L-histidine.</text>
        <dbReference type="EC" id="2.7.13.3"/>
    </reaction>
</comment>
<reference evidence="6" key="1">
    <citation type="journal article" date="2014" name="Front. Microbiol.">
        <title>High frequency of phylogenetically diverse reductive dehalogenase-homologous genes in deep subseafloor sedimentary metagenomes.</title>
        <authorList>
            <person name="Kawai M."/>
            <person name="Futagami T."/>
            <person name="Toyoda A."/>
            <person name="Takaki Y."/>
            <person name="Nishi S."/>
            <person name="Hori S."/>
            <person name="Arai W."/>
            <person name="Tsubouchi T."/>
            <person name="Morono Y."/>
            <person name="Uchiyama I."/>
            <person name="Ito T."/>
            <person name="Fujiyama A."/>
            <person name="Inagaki F."/>
            <person name="Takami H."/>
        </authorList>
    </citation>
    <scope>NUCLEOTIDE SEQUENCE</scope>
    <source>
        <strain evidence="6">Expedition CK06-06</strain>
    </source>
</reference>
<dbReference type="InterPro" id="IPR003594">
    <property type="entry name" value="HATPase_dom"/>
</dbReference>